<dbReference type="InterPro" id="IPR017969">
    <property type="entry name" value="Heavy-metal-associated_CS"/>
</dbReference>
<dbReference type="Gene3D" id="3.40.50.1000">
    <property type="entry name" value="HAD superfamily/HAD-like"/>
    <property type="match status" value="1"/>
</dbReference>
<keyword evidence="11 21" id="KW-0067">ATP-binding</keyword>
<dbReference type="InterPro" id="IPR008250">
    <property type="entry name" value="ATPase_P-typ_transduc_dom_A_sf"/>
</dbReference>
<dbReference type="InterPro" id="IPR023299">
    <property type="entry name" value="ATPase_P-typ_cyto_dom_N"/>
</dbReference>
<evidence type="ECO:0000256" key="20">
    <source>
        <dbReference type="ARBA" id="ARBA00049289"/>
    </source>
</evidence>
<keyword evidence="16" id="KW-0406">Ion transport</keyword>
<dbReference type="GO" id="GO:0016887">
    <property type="term" value="F:ATP hydrolysis activity"/>
    <property type="evidence" value="ECO:0007669"/>
    <property type="project" value="InterPro"/>
</dbReference>
<evidence type="ECO:0000256" key="18">
    <source>
        <dbReference type="ARBA" id="ARBA00029719"/>
    </source>
</evidence>
<comment type="similarity">
    <text evidence="2 21">Belongs to the cation transport ATPase (P-type) (TC 3.A.3) family. Type IB subfamily.</text>
</comment>
<dbReference type="InterPro" id="IPR036412">
    <property type="entry name" value="HAD-like_sf"/>
</dbReference>
<evidence type="ECO:0000256" key="5">
    <source>
        <dbReference type="ARBA" id="ARBA00022448"/>
    </source>
</evidence>
<keyword evidence="25" id="KW-1185">Reference proteome</keyword>
<dbReference type="EC" id="7.2.2.8" evidence="3"/>
<dbReference type="CDD" id="cd02094">
    <property type="entry name" value="P-type_ATPase_Cu-like"/>
    <property type="match status" value="1"/>
</dbReference>
<dbReference type="PROSITE" id="PS50846">
    <property type="entry name" value="HMA_2"/>
    <property type="match status" value="2"/>
</dbReference>
<dbReference type="Pfam" id="PF00122">
    <property type="entry name" value="E1-E2_ATPase"/>
    <property type="match status" value="1"/>
</dbReference>
<keyword evidence="6 21" id="KW-0812">Transmembrane</keyword>
<dbReference type="GO" id="GO:0043682">
    <property type="term" value="F:P-type divalent copper transporter activity"/>
    <property type="evidence" value="ECO:0007669"/>
    <property type="project" value="TreeGrafter"/>
</dbReference>
<evidence type="ECO:0000256" key="10">
    <source>
        <dbReference type="ARBA" id="ARBA00022796"/>
    </source>
</evidence>
<evidence type="ECO:0000256" key="21">
    <source>
        <dbReference type="RuleBase" id="RU362081"/>
    </source>
</evidence>
<evidence type="ECO:0000256" key="12">
    <source>
        <dbReference type="ARBA" id="ARBA00022842"/>
    </source>
</evidence>
<reference evidence="25" key="1">
    <citation type="journal article" date="2017" name="Appl. Environ. Microbiol.">
        <title>Genomic analysis of Calderihabitans maritimus KKC1, a thermophilic hydrogenogenic carboxydotrophic bacterium isolated from marine sediment.</title>
        <authorList>
            <person name="Omae K."/>
            <person name="Yoneda Y."/>
            <person name="Fukuyama Y."/>
            <person name="Yoshida T."/>
            <person name="Sako Y."/>
        </authorList>
    </citation>
    <scope>NUCLEOTIDE SEQUENCE [LARGE SCALE GENOMIC DNA]</scope>
    <source>
        <strain evidence="25">KKC1</strain>
    </source>
</reference>
<dbReference type="PRINTS" id="PR00119">
    <property type="entry name" value="CATATPASE"/>
</dbReference>
<dbReference type="FunFam" id="3.30.70.100:FF:000005">
    <property type="entry name" value="Copper-exporting P-type ATPase A"/>
    <property type="match status" value="2"/>
</dbReference>
<dbReference type="SFLD" id="SFLDS00003">
    <property type="entry name" value="Haloacid_Dehalogenase"/>
    <property type="match status" value="1"/>
</dbReference>
<dbReference type="InterPro" id="IPR006121">
    <property type="entry name" value="HMA_dom"/>
</dbReference>
<keyword evidence="22" id="KW-0175">Coiled coil</keyword>
<dbReference type="AlphaFoldDB" id="A0A1Z5HW13"/>
<comment type="catalytic activity">
    <reaction evidence="20">
        <text>Cu(+)(in) + ATP + H2O = Cu(+)(out) + ADP + phosphate + H(+)</text>
        <dbReference type="Rhea" id="RHEA:25792"/>
        <dbReference type="ChEBI" id="CHEBI:15377"/>
        <dbReference type="ChEBI" id="CHEBI:15378"/>
        <dbReference type="ChEBI" id="CHEBI:30616"/>
        <dbReference type="ChEBI" id="CHEBI:43474"/>
        <dbReference type="ChEBI" id="CHEBI:49552"/>
        <dbReference type="ChEBI" id="CHEBI:456216"/>
        <dbReference type="EC" id="7.2.2.8"/>
    </reaction>
</comment>
<name>A0A1Z5HW13_9FIRM</name>
<dbReference type="GO" id="GO:0005524">
    <property type="term" value="F:ATP binding"/>
    <property type="evidence" value="ECO:0007669"/>
    <property type="project" value="UniProtKB-UniRule"/>
</dbReference>
<evidence type="ECO:0000256" key="4">
    <source>
        <dbReference type="ARBA" id="ARBA00015102"/>
    </source>
</evidence>
<comment type="caution">
    <text evidence="24">The sequence shown here is derived from an EMBL/GenBank/DDBJ whole genome shotgun (WGS) entry which is preliminary data.</text>
</comment>
<feature type="domain" description="HMA" evidence="23">
    <location>
        <begin position="79"/>
        <end position="145"/>
    </location>
</feature>
<keyword evidence="10" id="KW-0187">Copper transport</keyword>
<dbReference type="RefSeq" id="WP_272946678.1">
    <property type="nucleotide sequence ID" value="NZ_BDGJ01000168.1"/>
</dbReference>
<evidence type="ECO:0000259" key="23">
    <source>
        <dbReference type="PROSITE" id="PS50846"/>
    </source>
</evidence>
<keyword evidence="7 21" id="KW-0479">Metal-binding</keyword>
<feature type="transmembrane region" description="Helical" evidence="21">
    <location>
        <begin position="270"/>
        <end position="288"/>
    </location>
</feature>
<dbReference type="SUPFAM" id="SSF56784">
    <property type="entry name" value="HAD-like"/>
    <property type="match status" value="1"/>
</dbReference>
<evidence type="ECO:0000256" key="22">
    <source>
        <dbReference type="SAM" id="Coils"/>
    </source>
</evidence>
<dbReference type="PRINTS" id="PR00942">
    <property type="entry name" value="CUATPASEI"/>
</dbReference>
<dbReference type="InterPro" id="IPR006122">
    <property type="entry name" value="HMA_Cu_ion-bd"/>
</dbReference>
<accession>A0A1Z5HW13</accession>
<dbReference type="PROSITE" id="PS01047">
    <property type="entry name" value="HMA_1"/>
    <property type="match status" value="2"/>
</dbReference>
<feature type="transmembrane region" description="Helical" evidence="21">
    <location>
        <begin position="418"/>
        <end position="440"/>
    </location>
</feature>
<keyword evidence="12" id="KW-0460">Magnesium</keyword>
<feature type="transmembrane region" description="Helical" evidence="21">
    <location>
        <begin position="234"/>
        <end position="258"/>
    </location>
</feature>
<evidence type="ECO:0000313" key="25">
    <source>
        <dbReference type="Proteomes" id="UP000197032"/>
    </source>
</evidence>
<evidence type="ECO:0000256" key="14">
    <source>
        <dbReference type="ARBA" id="ARBA00022989"/>
    </source>
</evidence>
<dbReference type="SFLD" id="SFLDF00027">
    <property type="entry name" value="p-type_atpase"/>
    <property type="match status" value="1"/>
</dbReference>
<dbReference type="GO" id="GO:0055070">
    <property type="term" value="P:copper ion homeostasis"/>
    <property type="evidence" value="ECO:0007669"/>
    <property type="project" value="TreeGrafter"/>
</dbReference>
<dbReference type="NCBIfam" id="TIGR01494">
    <property type="entry name" value="ATPase_P-type"/>
    <property type="match status" value="1"/>
</dbReference>
<feature type="coiled-coil region" evidence="22">
    <location>
        <begin position="592"/>
        <end position="619"/>
    </location>
</feature>
<dbReference type="InterPro" id="IPR059000">
    <property type="entry name" value="ATPase_P-type_domA"/>
</dbReference>
<dbReference type="InterPro" id="IPR023298">
    <property type="entry name" value="ATPase_P-typ_TM_dom_sf"/>
</dbReference>
<dbReference type="FunFam" id="3.40.50.1000:FF:000333">
    <property type="entry name" value="Copper-transporting ATPase 2"/>
    <property type="match status" value="1"/>
</dbReference>
<dbReference type="InterPro" id="IPR018303">
    <property type="entry name" value="ATPase_P-typ_P_site"/>
</dbReference>
<dbReference type="NCBIfam" id="TIGR00003">
    <property type="entry name" value="copper ion binding protein"/>
    <property type="match status" value="2"/>
</dbReference>
<dbReference type="InterPro" id="IPR001757">
    <property type="entry name" value="P_typ_ATPase"/>
</dbReference>
<gene>
    <name evidence="24" type="ORF">KKC1_28610</name>
</gene>
<dbReference type="Pfam" id="PF00702">
    <property type="entry name" value="Hydrolase"/>
    <property type="match status" value="1"/>
</dbReference>
<dbReference type="GO" id="GO:0140581">
    <property type="term" value="F:P-type monovalent copper transporter activity"/>
    <property type="evidence" value="ECO:0007669"/>
    <property type="project" value="UniProtKB-EC"/>
</dbReference>
<evidence type="ECO:0000256" key="9">
    <source>
        <dbReference type="ARBA" id="ARBA00022741"/>
    </source>
</evidence>
<proteinExistence type="inferred from homology"/>
<evidence type="ECO:0000256" key="15">
    <source>
        <dbReference type="ARBA" id="ARBA00023008"/>
    </source>
</evidence>
<dbReference type="Proteomes" id="UP000197032">
    <property type="component" value="Unassembled WGS sequence"/>
</dbReference>
<feature type="transmembrane region" description="Helical" evidence="21">
    <location>
        <begin position="761"/>
        <end position="778"/>
    </location>
</feature>
<evidence type="ECO:0000256" key="7">
    <source>
        <dbReference type="ARBA" id="ARBA00022723"/>
    </source>
</evidence>
<keyword evidence="9 21" id="KW-0547">Nucleotide-binding</keyword>
<keyword evidence="21" id="KW-1003">Cell membrane</keyword>
<dbReference type="GO" id="GO:0005507">
    <property type="term" value="F:copper ion binding"/>
    <property type="evidence" value="ECO:0007669"/>
    <property type="project" value="InterPro"/>
</dbReference>
<keyword evidence="15" id="KW-0186">Copper</keyword>
<dbReference type="PANTHER" id="PTHR43520:SF8">
    <property type="entry name" value="P-TYPE CU(+) TRANSPORTER"/>
    <property type="match status" value="1"/>
</dbReference>
<dbReference type="Gene3D" id="3.30.70.100">
    <property type="match status" value="2"/>
</dbReference>
<keyword evidence="17 21" id="KW-0472">Membrane</keyword>
<evidence type="ECO:0000256" key="3">
    <source>
        <dbReference type="ARBA" id="ARBA00012517"/>
    </source>
</evidence>
<evidence type="ECO:0000256" key="2">
    <source>
        <dbReference type="ARBA" id="ARBA00006024"/>
    </source>
</evidence>
<evidence type="ECO:0000256" key="17">
    <source>
        <dbReference type="ARBA" id="ARBA00023136"/>
    </source>
</evidence>
<dbReference type="InterPro" id="IPR036163">
    <property type="entry name" value="HMA_dom_sf"/>
</dbReference>
<evidence type="ECO:0000256" key="11">
    <source>
        <dbReference type="ARBA" id="ARBA00022840"/>
    </source>
</evidence>
<evidence type="ECO:0000256" key="8">
    <source>
        <dbReference type="ARBA" id="ARBA00022737"/>
    </source>
</evidence>
<feature type="transmembrane region" description="Helical" evidence="21">
    <location>
        <begin position="446"/>
        <end position="469"/>
    </location>
</feature>
<dbReference type="Gene3D" id="3.40.1110.10">
    <property type="entry name" value="Calcium-transporting ATPase, cytoplasmic domain N"/>
    <property type="match status" value="2"/>
</dbReference>
<evidence type="ECO:0000256" key="19">
    <source>
        <dbReference type="ARBA" id="ARBA00033239"/>
    </source>
</evidence>
<evidence type="ECO:0000256" key="1">
    <source>
        <dbReference type="ARBA" id="ARBA00004651"/>
    </source>
</evidence>
<dbReference type="SFLD" id="SFLDG00002">
    <property type="entry name" value="C1.7:_P-type_atpase_like"/>
    <property type="match status" value="1"/>
</dbReference>
<dbReference type="EMBL" id="BDGJ01000168">
    <property type="protein sequence ID" value="GAW93733.1"/>
    <property type="molecule type" value="Genomic_DNA"/>
</dbReference>
<feature type="transmembrane region" description="Helical" evidence="21">
    <location>
        <begin position="169"/>
        <end position="187"/>
    </location>
</feature>
<evidence type="ECO:0000256" key="16">
    <source>
        <dbReference type="ARBA" id="ARBA00023065"/>
    </source>
</evidence>
<dbReference type="NCBIfam" id="TIGR01511">
    <property type="entry name" value="ATPase-IB1_Cu"/>
    <property type="match status" value="1"/>
</dbReference>
<evidence type="ECO:0000256" key="13">
    <source>
        <dbReference type="ARBA" id="ARBA00022967"/>
    </source>
</evidence>
<dbReference type="Pfam" id="PF00403">
    <property type="entry name" value="HMA"/>
    <property type="match status" value="2"/>
</dbReference>
<keyword evidence="13" id="KW-1278">Translocase</keyword>
<keyword evidence="8" id="KW-0677">Repeat</keyword>
<protein>
    <recommendedName>
        <fullName evidence="4">Copper-exporting P-type ATPase</fullName>
        <ecNumber evidence="3">7.2.2.8</ecNumber>
    </recommendedName>
    <alternativeName>
        <fullName evidence="18">Copper-exporting P-type ATPase A</fullName>
    </alternativeName>
    <alternativeName>
        <fullName evidence="19">Cu(+)-exporting ATPase</fullName>
    </alternativeName>
</protein>
<dbReference type="SUPFAM" id="SSF81665">
    <property type="entry name" value="Calcium ATPase, transmembrane domain M"/>
    <property type="match status" value="1"/>
</dbReference>
<keyword evidence="5" id="KW-0813">Transport</keyword>
<evidence type="ECO:0000256" key="6">
    <source>
        <dbReference type="ARBA" id="ARBA00022692"/>
    </source>
</evidence>
<dbReference type="NCBIfam" id="TIGR01525">
    <property type="entry name" value="ATPase-IB_hvy"/>
    <property type="match status" value="1"/>
</dbReference>
<dbReference type="PANTHER" id="PTHR43520">
    <property type="entry name" value="ATP7, ISOFORM B"/>
    <property type="match status" value="1"/>
</dbReference>
<dbReference type="SUPFAM" id="SSF55008">
    <property type="entry name" value="HMA, heavy metal-associated domain"/>
    <property type="match status" value="2"/>
</dbReference>
<dbReference type="FunFam" id="2.70.150.10:FF:000002">
    <property type="entry name" value="Copper-transporting ATPase 1, putative"/>
    <property type="match status" value="1"/>
</dbReference>
<dbReference type="InterPro" id="IPR027256">
    <property type="entry name" value="P-typ_ATPase_IB"/>
</dbReference>
<feature type="domain" description="HMA" evidence="23">
    <location>
        <begin position="11"/>
        <end position="77"/>
    </location>
</feature>
<sequence>METRVQEKNLATASFKVNGMTCAACASRIQKGLAKLEGVEQANVNFAVEKASVQYNPEKVGLSDFIKTVEQLGYRVPAEKVQLAITGMSCAACAAKIEKKLNGLPGVKAARVNLATEKATVEFIPGTISVKDMIDAVEQLNYGAHRIDDDAGRDAEKEAREREIRRQKIFFIFSAIFSFPLALYMFGELLGMRGVWPDILFNPYFQLVLATPVQFIAGWQFYKDSYITLKNKSANMSVLIAMGTSAAYFYSLAVTFWGDRFGQHEVYYETGAIIITLIILGKLLEAIAKGRTSEAIRKLMGLQAKTARVIRNGQELDIPVDEVEVGDIVVVRPGEKIPVDGIIIEGHSSVDESMLTGESIPVDKKPGDEVIGATVNKHGSFKFKATKVGKDTALAQIIRLVEEAQGSKAPIQRMADVISAYFVPAVVAIAVVTFLIWYFIVDPGNFTRALINFTAVLVIACPCALGLATPTSIMVGTGKGAENGILIKGGEYLEKAHRLNAIILDKTGTITKGEPEVTDVVGLNEMNEEEILRLAAIAEKNSEHPLGQAIIAGAKAKGMDIPDPNNFNAIPGHGVTVEVEGKHILLGNRKLMRQHGVEIAEVEEKVQELENQGKTAMLMAVEGKMAGIIAVADTVKEHSQEAIKDLQRMGIEVWMITGDNRRTAEAIAKQVGIKHVMAEVLPEDKANKVQELRQQGKVVGMVGDGINDAPALAAADVGFAIGTGTDVAMEAADITLIRGDLRGIVASIQLSKATMRNIKQNLFWALAYNSAGIPVAAAGLLSPVLAGAAMAFSSVSVVTNALRLRRWRFKPSH</sequence>
<dbReference type="Gene3D" id="2.70.150.10">
    <property type="entry name" value="Calcium-transporting ATPase, cytoplasmic transduction domain A"/>
    <property type="match status" value="1"/>
</dbReference>
<dbReference type="InterPro" id="IPR044492">
    <property type="entry name" value="P_typ_ATPase_HD_dom"/>
</dbReference>
<dbReference type="InterPro" id="IPR023214">
    <property type="entry name" value="HAD_sf"/>
</dbReference>
<feature type="transmembrane region" description="Helical" evidence="21">
    <location>
        <begin position="784"/>
        <end position="802"/>
    </location>
</feature>
<dbReference type="GO" id="GO:0005886">
    <property type="term" value="C:plasma membrane"/>
    <property type="evidence" value="ECO:0007669"/>
    <property type="project" value="UniProtKB-SubCell"/>
</dbReference>
<dbReference type="SUPFAM" id="SSF81653">
    <property type="entry name" value="Calcium ATPase, transduction domain A"/>
    <property type="match status" value="1"/>
</dbReference>
<keyword evidence="14 21" id="KW-1133">Transmembrane helix</keyword>
<organism evidence="24 25">
    <name type="scientific">Calderihabitans maritimus</name>
    <dbReference type="NCBI Taxonomy" id="1246530"/>
    <lineage>
        <taxon>Bacteria</taxon>
        <taxon>Bacillati</taxon>
        <taxon>Bacillota</taxon>
        <taxon>Clostridia</taxon>
        <taxon>Neomoorellales</taxon>
        <taxon>Calderihabitantaceae</taxon>
        <taxon>Calderihabitans</taxon>
    </lineage>
</organism>
<feature type="transmembrane region" description="Helical" evidence="21">
    <location>
        <begin position="199"/>
        <end position="222"/>
    </location>
</feature>
<evidence type="ECO:0000313" key="24">
    <source>
        <dbReference type="EMBL" id="GAW93733.1"/>
    </source>
</evidence>
<dbReference type="PROSITE" id="PS00154">
    <property type="entry name" value="ATPASE_E1_E2"/>
    <property type="match status" value="1"/>
</dbReference>
<comment type="subcellular location">
    <subcellularLocation>
        <location evidence="1">Cell membrane</location>
        <topology evidence="1">Multi-pass membrane protein</topology>
    </subcellularLocation>
</comment>
<dbReference type="CDD" id="cd00371">
    <property type="entry name" value="HMA"/>
    <property type="match status" value="2"/>
</dbReference>